<feature type="compositionally biased region" description="Basic and acidic residues" evidence="5">
    <location>
        <begin position="325"/>
        <end position="340"/>
    </location>
</feature>
<feature type="compositionally biased region" description="Acidic residues" evidence="5">
    <location>
        <begin position="132"/>
        <end position="141"/>
    </location>
</feature>
<reference evidence="6 7" key="1">
    <citation type="submission" date="2018-02" db="EMBL/GenBank/DDBJ databases">
        <title>The genomes of Aspergillus section Nigri reveals drivers in fungal speciation.</title>
        <authorList>
            <consortium name="DOE Joint Genome Institute"/>
            <person name="Vesth T.C."/>
            <person name="Nybo J."/>
            <person name="Theobald S."/>
            <person name="Brandl J."/>
            <person name="Frisvad J.C."/>
            <person name="Nielsen K.F."/>
            <person name="Lyhne E.K."/>
            <person name="Kogle M.E."/>
            <person name="Kuo A."/>
            <person name="Riley R."/>
            <person name="Clum A."/>
            <person name="Nolan M."/>
            <person name="Lipzen A."/>
            <person name="Salamov A."/>
            <person name="Henrissat B."/>
            <person name="Wiebenga A."/>
            <person name="De vries R.P."/>
            <person name="Grigoriev I.V."/>
            <person name="Mortensen U.H."/>
            <person name="Andersen M.R."/>
            <person name="Baker S.E."/>
        </authorList>
    </citation>
    <scope>NUCLEOTIDE SEQUENCE [LARGE SCALE GENOMIC DNA]</scope>
    <source>
        <strain evidence="6 7">CBS 101889</strain>
    </source>
</reference>
<evidence type="ECO:0000256" key="4">
    <source>
        <dbReference type="ARBA" id="ARBA00023242"/>
    </source>
</evidence>
<sequence>MSEGEKRSSSQAGLTEDEHGDSLAIHVDADVNNQNGSGGDDSEVERQLVSALGEVSGNRQKTVLPPPDVGDAGISDEEVHGADGHESSAHEGDDERETTPPPGAEDDDKEENWQPTAQEQTVNAEKRKASDAEGEDEEEEAAAAPLQAPKRKIKRRKKYEAEADHSAAIRARYEKMRESRTPIACDRCKNLRKECTSDIDGCLQCKAAGKECMQTDPVTLRTEKRGDSLRKDELIHILRAENRKLREVIRRLEYQVQLQMRGQINPLGTYQFQPRYRNRTPSPPGSSPWSNATPSSAEKGSGYLSKTGFSPVNNRALTRPGKPTNAEDPKKTGSPSERHANAPKSRATGSEGSGGSGGNSTRFPPAVPAEELEQRLNQGARARINNQFEALMARDPDFNQRAYSGAAGYESPGRPRLNGPGPCQ</sequence>
<keyword evidence="2" id="KW-0238">DNA-binding</keyword>
<dbReference type="GO" id="GO:0000981">
    <property type="term" value="F:DNA-binding transcription factor activity, RNA polymerase II-specific"/>
    <property type="evidence" value="ECO:0007669"/>
    <property type="project" value="InterPro"/>
</dbReference>
<evidence type="ECO:0000256" key="5">
    <source>
        <dbReference type="SAM" id="MobiDB-lite"/>
    </source>
</evidence>
<dbReference type="CDD" id="cd00067">
    <property type="entry name" value="GAL4"/>
    <property type="match status" value="1"/>
</dbReference>
<dbReference type="AlphaFoldDB" id="A0A395I7G3"/>
<feature type="compositionally biased region" description="Polar residues" evidence="5">
    <location>
        <begin position="307"/>
        <end position="316"/>
    </location>
</feature>
<proteinExistence type="predicted"/>
<feature type="compositionally biased region" description="Basic and acidic residues" evidence="5">
    <location>
        <begin position="77"/>
        <end position="93"/>
    </location>
</feature>
<gene>
    <name evidence="6" type="ORF">BO97DRAFT_175994</name>
</gene>
<dbReference type="RefSeq" id="XP_025555000.1">
    <property type="nucleotide sequence ID" value="XM_025690341.1"/>
</dbReference>
<dbReference type="OrthoDB" id="4492293at2759"/>
<evidence type="ECO:0000256" key="3">
    <source>
        <dbReference type="ARBA" id="ARBA00023163"/>
    </source>
</evidence>
<feature type="compositionally biased region" description="Polar residues" evidence="5">
    <location>
        <begin position="113"/>
        <end position="123"/>
    </location>
</feature>
<feature type="region of interest" description="Disordered" evidence="5">
    <location>
        <begin position="1"/>
        <end position="165"/>
    </location>
</feature>
<dbReference type="Proteomes" id="UP000248961">
    <property type="component" value="Unassembled WGS sequence"/>
</dbReference>
<dbReference type="GeneID" id="37194630"/>
<dbReference type="STRING" id="1450537.A0A395I7G3"/>
<protein>
    <recommendedName>
        <fullName evidence="8">Zn(2)-C6 fungal-type domain-containing protein</fullName>
    </recommendedName>
</protein>
<dbReference type="InterPro" id="IPR036864">
    <property type="entry name" value="Zn2-C6_fun-type_DNA-bd_sf"/>
</dbReference>
<keyword evidence="1" id="KW-0805">Transcription regulation</keyword>
<dbReference type="GO" id="GO:0008270">
    <property type="term" value="F:zinc ion binding"/>
    <property type="evidence" value="ECO:0007669"/>
    <property type="project" value="InterPro"/>
</dbReference>
<dbReference type="SUPFAM" id="SSF57701">
    <property type="entry name" value="Zn2/Cys6 DNA-binding domain"/>
    <property type="match status" value="1"/>
</dbReference>
<keyword evidence="4" id="KW-0539">Nucleus</keyword>
<dbReference type="InterPro" id="IPR001138">
    <property type="entry name" value="Zn2Cys6_DnaBD"/>
</dbReference>
<dbReference type="GO" id="GO:0009893">
    <property type="term" value="P:positive regulation of metabolic process"/>
    <property type="evidence" value="ECO:0007669"/>
    <property type="project" value="UniProtKB-ARBA"/>
</dbReference>
<accession>A0A395I7G3</accession>
<feature type="region of interest" description="Disordered" evidence="5">
    <location>
        <begin position="269"/>
        <end position="381"/>
    </location>
</feature>
<organism evidence="6 7">
    <name type="scientific">Aspergillus homomorphus (strain CBS 101889)</name>
    <dbReference type="NCBI Taxonomy" id="1450537"/>
    <lineage>
        <taxon>Eukaryota</taxon>
        <taxon>Fungi</taxon>
        <taxon>Dikarya</taxon>
        <taxon>Ascomycota</taxon>
        <taxon>Pezizomycotina</taxon>
        <taxon>Eurotiomycetes</taxon>
        <taxon>Eurotiomycetidae</taxon>
        <taxon>Eurotiales</taxon>
        <taxon>Aspergillaceae</taxon>
        <taxon>Aspergillus</taxon>
        <taxon>Aspergillus subgen. Circumdati</taxon>
    </lineage>
</organism>
<evidence type="ECO:0000313" key="7">
    <source>
        <dbReference type="Proteomes" id="UP000248961"/>
    </source>
</evidence>
<dbReference type="EMBL" id="KZ824270">
    <property type="protein sequence ID" value="RAL15846.1"/>
    <property type="molecule type" value="Genomic_DNA"/>
</dbReference>
<keyword evidence="3" id="KW-0804">Transcription</keyword>
<evidence type="ECO:0000256" key="2">
    <source>
        <dbReference type="ARBA" id="ARBA00023125"/>
    </source>
</evidence>
<keyword evidence="7" id="KW-1185">Reference proteome</keyword>
<dbReference type="VEuPathDB" id="FungiDB:BO97DRAFT_175994"/>
<feature type="compositionally biased region" description="Polar residues" evidence="5">
    <location>
        <begin position="287"/>
        <end position="298"/>
    </location>
</feature>
<dbReference type="GO" id="GO:0003677">
    <property type="term" value="F:DNA binding"/>
    <property type="evidence" value="ECO:0007669"/>
    <property type="project" value="UniProtKB-KW"/>
</dbReference>
<feature type="compositionally biased region" description="Basic residues" evidence="5">
    <location>
        <begin position="149"/>
        <end position="158"/>
    </location>
</feature>
<name>A0A395I7G3_ASPHC</name>
<feature type="region of interest" description="Disordered" evidence="5">
    <location>
        <begin position="402"/>
        <end position="424"/>
    </location>
</feature>
<evidence type="ECO:0000256" key="1">
    <source>
        <dbReference type="ARBA" id="ARBA00023015"/>
    </source>
</evidence>
<evidence type="ECO:0008006" key="8">
    <source>
        <dbReference type="Google" id="ProtNLM"/>
    </source>
</evidence>
<evidence type="ECO:0000313" key="6">
    <source>
        <dbReference type="EMBL" id="RAL15846.1"/>
    </source>
</evidence>